<gene>
    <name evidence="1" type="ORF">CPT_Matisse14</name>
</gene>
<proteinExistence type="predicted"/>
<dbReference type="GeneID" id="26613196"/>
<name>A0A0K1LQ41_9CAUD</name>
<keyword evidence="2" id="KW-1185">Reference proteome</keyword>
<organism evidence="1 2">
    <name type="scientific">Klebsiella phage Matisse</name>
    <dbReference type="NCBI Taxonomy" id="1675607"/>
    <lineage>
        <taxon>Viruses</taxon>
        <taxon>Duplodnaviria</taxon>
        <taxon>Heunggongvirae</taxon>
        <taxon>Uroviricota</taxon>
        <taxon>Caudoviricetes</taxon>
        <taxon>Pantevenvirales</taxon>
        <taxon>Straboviridae</taxon>
        <taxon>Slopekvirus</taxon>
        <taxon>Slopekvirus matisse</taxon>
    </lineage>
</organism>
<evidence type="ECO:0000313" key="2">
    <source>
        <dbReference type="Proteomes" id="UP000203408"/>
    </source>
</evidence>
<dbReference type="RefSeq" id="YP_009194258.1">
    <property type="nucleotide sequence ID" value="NC_028750.1"/>
</dbReference>
<reference evidence="1 2" key="1">
    <citation type="journal article" date="2015" name="Genome Announc.">
        <title>Complete Genome Sequence of Carbapenemase-Producing Klebsiella pneumoniae Myophage Matisse.</title>
        <authorList>
            <person name="Provasek V.E."/>
            <person name="Lessor L.E."/>
            <person name="Cahill J.L."/>
            <person name="Rasche E.S."/>
            <person name="Kuty Everett G.F."/>
        </authorList>
    </citation>
    <scope>NUCLEOTIDE SEQUENCE [LARGE SCALE GENOMIC DNA]</scope>
</reference>
<accession>A0A0K1LQ41</accession>
<sequence>MVKVKYAAHVKAGEIVGLTFGAEIGSQWALVEKVEDLGDKVAITVKMQKRFTNRPVITKKVKKEKRVNTQTFEEFMNWCKMYKLDTY</sequence>
<dbReference type="KEGG" id="vg:26613196"/>
<protein>
    <submittedName>
        <fullName evidence="1">Uncharacterized protein</fullName>
    </submittedName>
</protein>
<evidence type="ECO:0000313" key="1">
    <source>
        <dbReference type="EMBL" id="AKU44318.1"/>
    </source>
</evidence>
<dbReference type="EMBL" id="KT001918">
    <property type="protein sequence ID" value="AKU44318.1"/>
    <property type="molecule type" value="Genomic_DNA"/>
</dbReference>
<dbReference type="Proteomes" id="UP000203408">
    <property type="component" value="Segment"/>
</dbReference>